<dbReference type="InterPro" id="IPR024976">
    <property type="entry name" value="DUF3885"/>
</dbReference>
<protein>
    <submittedName>
        <fullName evidence="2">DUF3885 domain-containing protein</fullName>
    </submittedName>
</protein>
<dbReference type="Proteomes" id="UP001177212">
    <property type="component" value="Unassembled WGS sequence"/>
</dbReference>
<organism evidence="2 3">
    <name type="scientific">Pseudoalteromonas marina</name>
    <dbReference type="NCBI Taxonomy" id="267375"/>
    <lineage>
        <taxon>Bacteria</taxon>
        <taxon>Pseudomonadati</taxon>
        <taxon>Pseudomonadota</taxon>
        <taxon>Gammaproteobacteria</taxon>
        <taxon>Alteromonadales</taxon>
        <taxon>Pseudoalteromonadaceae</taxon>
        <taxon>Pseudoalteromonas</taxon>
    </lineage>
</organism>
<dbReference type="RefSeq" id="WP_305473467.1">
    <property type="nucleotide sequence ID" value="NZ_JAUYVT010000034.1"/>
</dbReference>
<evidence type="ECO:0000313" key="3">
    <source>
        <dbReference type="Proteomes" id="UP001177212"/>
    </source>
</evidence>
<feature type="domain" description="DUF3885" evidence="1">
    <location>
        <begin position="7"/>
        <end position="188"/>
    </location>
</feature>
<dbReference type="EMBL" id="JAUYVT010000034">
    <property type="protein sequence ID" value="MDP2567102.1"/>
    <property type="molecule type" value="Genomic_DNA"/>
</dbReference>
<sequence>MIEEAFKTFGKHSFQHAIFYSNQDCLRFELSEGAEFDSRISMFQTALTRTTDVLNTVFEKSDKVSICFAFAGDSFIENLSQFKEIKSLGFIIPKKRYVHSEWDEEEEWHRNYIFFTIDKSELHKLLFGCLANELGISPSFWFSMYVFDVKLGVLAHPYDDRGMDLVGPNKLILRRIYKHYNSWLLNYDLPVMRQWFGAL</sequence>
<proteinExistence type="predicted"/>
<evidence type="ECO:0000259" key="1">
    <source>
        <dbReference type="Pfam" id="PF13021"/>
    </source>
</evidence>
<dbReference type="Pfam" id="PF13021">
    <property type="entry name" value="DUF3885"/>
    <property type="match status" value="1"/>
</dbReference>
<accession>A0ABT9FJX6</accession>
<name>A0ABT9FJX6_9GAMM</name>
<keyword evidence="3" id="KW-1185">Reference proteome</keyword>
<reference evidence="2" key="1">
    <citation type="submission" date="2023-07" db="EMBL/GenBank/DDBJ databases">
        <title>Genome content predicts the carbon catabolic preferences of heterotrophic bacteria.</title>
        <authorList>
            <person name="Gralka M."/>
        </authorList>
    </citation>
    <scope>NUCLEOTIDE SEQUENCE</scope>
    <source>
        <strain evidence="2">4G09</strain>
    </source>
</reference>
<comment type="caution">
    <text evidence="2">The sequence shown here is derived from an EMBL/GenBank/DDBJ whole genome shotgun (WGS) entry which is preliminary data.</text>
</comment>
<gene>
    <name evidence="2" type="ORF">Q8W34_20910</name>
</gene>
<evidence type="ECO:0000313" key="2">
    <source>
        <dbReference type="EMBL" id="MDP2567102.1"/>
    </source>
</evidence>